<keyword evidence="2" id="KW-1003">Cell membrane</keyword>
<keyword evidence="6 10" id="KW-0067">ATP-binding</keyword>
<evidence type="ECO:0000256" key="7">
    <source>
        <dbReference type="ARBA" id="ARBA00022967"/>
    </source>
</evidence>
<dbReference type="GO" id="GO:0005524">
    <property type="term" value="F:ATP binding"/>
    <property type="evidence" value="ECO:0007669"/>
    <property type="project" value="UniProtKB-KW"/>
</dbReference>
<proteinExistence type="predicted"/>
<dbReference type="SMART" id="SM00382">
    <property type="entry name" value="AAA"/>
    <property type="match status" value="2"/>
</dbReference>
<keyword evidence="4" id="KW-0677">Repeat</keyword>
<dbReference type="InterPro" id="IPR050107">
    <property type="entry name" value="ABC_carbohydrate_import_ATPase"/>
</dbReference>
<name>A0ABW2ZN57_9MICO</name>
<protein>
    <submittedName>
        <fullName evidence="10">Sugar ABC transporter ATP-binding protein</fullName>
    </submittedName>
</protein>
<dbReference type="CDD" id="cd03215">
    <property type="entry name" value="ABC_Carb_Monos_II"/>
    <property type="match status" value="1"/>
</dbReference>
<accession>A0ABW2ZN57</accession>
<keyword evidence="7" id="KW-1278">Translocase</keyword>
<keyword evidence="5" id="KW-0547">Nucleotide-binding</keyword>
<evidence type="ECO:0000256" key="3">
    <source>
        <dbReference type="ARBA" id="ARBA00022597"/>
    </source>
</evidence>
<dbReference type="InterPro" id="IPR003439">
    <property type="entry name" value="ABC_transporter-like_ATP-bd"/>
</dbReference>
<evidence type="ECO:0000313" key="10">
    <source>
        <dbReference type="EMBL" id="MFD0779921.1"/>
    </source>
</evidence>
<evidence type="ECO:0000256" key="2">
    <source>
        <dbReference type="ARBA" id="ARBA00022475"/>
    </source>
</evidence>
<dbReference type="Proteomes" id="UP001597042">
    <property type="component" value="Unassembled WGS sequence"/>
</dbReference>
<evidence type="ECO:0000256" key="8">
    <source>
        <dbReference type="ARBA" id="ARBA00023136"/>
    </source>
</evidence>
<evidence type="ECO:0000256" key="5">
    <source>
        <dbReference type="ARBA" id="ARBA00022741"/>
    </source>
</evidence>
<feature type="domain" description="ABC transporter" evidence="9">
    <location>
        <begin position="259"/>
        <end position="502"/>
    </location>
</feature>
<evidence type="ECO:0000259" key="9">
    <source>
        <dbReference type="PROSITE" id="PS50893"/>
    </source>
</evidence>
<reference evidence="11" key="1">
    <citation type="journal article" date="2019" name="Int. J. Syst. Evol. Microbiol.">
        <title>The Global Catalogue of Microorganisms (GCM) 10K type strain sequencing project: providing services to taxonomists for standard genome sequencing and annotation.</title>
        <authorList>
            <consortium name="The Broad Institute Genomics Platform"/>
            <consortium name="The Broad Institute Genome Sequencing Center for Infectious Disease"/>
            <person name="Wu L."/>
            <person name="Ma J."/>
        </authorList>
    </citation>
    <scope>NUCLEOTIDE SEQUENCE [LARGE SCALE GENOMIC DNA]</scope>
    <source>
        <strain evidence="11">CCUG 50754</strain>
    </source>
</reference>
<evidence type="ECO:0000256" key="1">
    <source>
        <dbReference type="ARBA" id="ARBA00022448"/>
    </source>
</evidence>
<dbReference type="InterPro" id="IPR003593">
    <property type="entry name" value="AAA+_ATPase"/>
</dbReference>
<dbReference type="SUPFAM" id="SSF52540">
    <property type="entry name" value="P-loop containing nucleoside triphosphate hydrolases"/>
    <property type="match status" value="2"/>
</dbReference>
<keyword evidence="3" id="KW-0762">Sugar transport</keyword>
<comment type="caution">
    <text evidence="10">The sequence shown here is derived from an EMBL/GenBank/DDBJ whole genome shotgun (WGS) entry which is preliminary data.</text>
</comment>
<evidence type="ECO:0000313" key="11">
    <source>
        <dbReference type="Proteomes" id="UP001597042"/>
    </source>
</evidence>
<organism evidence="10 11">
    <name type="scientific">Microbacterium koreense</name>
    <dbReference type="NCBI Taxonomy" id="323761"/>
    <lineage>
        <taxon>Bacteria</taxon>
        <taxon>Bacillati</taxon>
        <taxon>Actinomycetota</taxon>
        <taxon>Actinomycetes</taxon>
        <taxon>Micrococcales</taxon>
        <taxon>Microbacteriaceae</taxon>
        <taxon>Microbacterium</taxon>
    </lineage>
</organism>
<evidence type="ECO:0000256" key="6">
    <source>
        <dbReference type="ARBA" id="ARBA00022840"/>
    </source>
</evidence>
<keyword evidence="11" id="KW-1185">Reference proteome</keyword>
<evidence type="ECO:0000256" key="4">
    <source>
        <dbReference type="ARBA" id="ARBA00022737"/>
    </source>
</evidence>
<dbReference type="PROSITE" id="PS00211">
    <property type="entry name" value="ABC_TRANSPORTER_1"/>
    <property type="match status" value="1"/>
</dbReference>
<dbReference type="InterPro" id="IPR017871">
    <property type="entry name" value="ABC_transporter-like_CS"/>
</dbReference>
<dbReference type="PANTHER" id="PTHR43790:SF3">
    <property type="entry name" value="D-ALLOSE IMPORT ATP-BINDING PROTEIN ALSA-RELATED"/>
    <property type="match status" value="1"/>
</dbReference>
<dbReference type="PANTHER" id="PTHR43790">
    <property type="entry name" value="CARBOHYDRATE TRANSPORT ATP-BINDING PROTEIN MG119-RELATED"/>
    <property type="match status" value="1"/>
</dbReference>
<feature type="domain" description="ABC transporter" evidence="9">
    <location>
        <begin position="13"/>
        <end position="248"/>
    </location>
</feature>
<dbReference type="InterPro" id="IPR027417">
    <property type="entry name" value="P-loop_NTPase"/>
</dbReference>
<dbReference type="CDD" id="cd03216">
    <property type="entry name" value="ABC_Carb_Monos_I"/>
    <property type="match status" value="1"/>
</dbReference>
<dbReference type="Pfam" id="PF00005">
    <property type="entry name" value="ABC_tran"/>
    <property type="match status" value="2"/>
</dbReference>
<dbReference type="EMBL" id="JBHTIM010000001">
    <property type="protein sequence ID" value="MFD0779921.1"/>
    <property type="molecule type" value="Genomic_DNA"/>
</dbReference>
<keyword evidence="1" id="KW-0813">Transport</keyword>
<keyword evidence="8" id="KW-0472">Membrane</keyword>
<dbReference type="PROSITE" id="PS50893">
    <property type="entry name" value="ABC_TRANSPORTER_2"/>
    <property type="match status" value="2"/>
</dbReference>
<sequence>MTDQPPSAHPIALHMRGISKSFPGVKALQDVELEVRTGEVHAIVGENGAGKSTLMKILAGFYQPDHGEIEIGGHVVRHWHPREARERGIGMIYQELNLVPDLTVAENISLGRMPHRGPFVDYRAVTQKATEVLGELHADIDPATPLGNLSISQQQLVEIAKVMADKPRIVVFDEPTSSLGDKETRVLFEVIGRMRAAGIAIIYISHRLQEVMEIGDRVTVLRDGRRIETRDVEGVTPEHMVRLMVGRDVSEMFPKLDLVPGEQVLTVKNISRSGDFTDVSLDVREREIVGLAGLVGSGRTEVARAVFGLDPIESGEIAMRGRKVKIRSARKGMASGVALVPEDRKGQGIIPMLTVRENFTLPVIQRLTTALLIFARKERGIVRRLADRLKVNPPQIERPLSVFSGGNQQKVVLGKWLLAEPSLLILDEPTRGVDVGAKADIHEIIGEFAQGGGAVLMISSELPELLAVCDRVFVLHEGRVTAEIARADATEESVMRAATGQTGQVAA</sequence>
<gene>
    <name evidence="10" type="ORF">ACFQZV_01250</name>
</gene>
<dbReference type="Gene3D" id="3.40.50.300">
    <property type="entry name" value="P-loop containing nucleotide triphosphate hydrolases"/>
    <property type="match status" value="2"/>
</dbReference>
<dbReference type="RefSeq" id="WP_378751469.1">
    <property type="nucleotide sequence ID" value="NZ_JBHSSV010000005.1"/>
</dbReference>